<dbReference type="PANTHER" id="PTHR22946">
    <property type="entry name" value="DIENELACTONE HYDROLASE DOMAIN-CONTAINING PROTEIN-RELATED"/>
    <property type="match status" value="1"/>
</dbReference>
<feature type="signal peptide" evidence="3">
    <location>
        <begin position="1"/>
        <end position="27"/>
    </location>
</feature>
<dbReference type="GO" id="GO:0052689">
    <property type="term" value="F:carboxylic ester hydrolase activity"/>
    <property type="evidence" value="ECO:0007669"/>
    <property type="project" value="UniProtKB-ARBA"/>
</dbReference>
<feature type="domain" description="Xaa-Pro dipeptidyl-peptidase C-terminal" evidence="4">
    <location>
        <begin position="296"/>
        <end position="528"/>
    </location>
</feature>
<dbReference type="PANTHER" id="PTHR22946:SF9">
    <property type="entry name" value="POLYKETIDE TRANSFERASE AF380"/>
    <property type="match status" value="1"/>
</dbReference>
<dbReference type="RefSeq" id="WP_073487043.1">
    <property type="nucleotide sequence ID" value="NZ_FQVN01000008.1"/>
</dbReference>
<evidence type="ECO:0000313" key="5">
    <source>
        <dbReference type="EMBL" id="SHG34223.1"/>
    </source>
</evidence>
<evidence type="ECO:0000256" key="2">
    <source>
        <dbReference type="ARBA" id="ARBA00022801"/>
    </source>
</evidence>
<dbReference type="Gene3D" id="3.40.50.1820">
    <property type="entry name" value="alpha/beta hydrolase"/>
    <property type="match status" value="1"/>
</dbReference>
<evidence type="ECO:0000256" key="3">
    <source>
        <dbReference type="SAM" id="SignalP"/>
    </source>
</evidence>
<dbReference type="Gene3D" id="2.60.120.260">
    <property type="entry name" value="Galactose-binding domain-like"/>
    <property type="match status" value="1"/>
</dbReference>
<organism evidence="5 6">
    <name type="scientific">Streptoalloteichus hindustanus</name>
    <dbReference type="NCBI Taxonomy" id="2017"/>
    <lineage>
        <taxon>Bacteria</taxon>
        <taxon>Bacillati</taxon>
        <taxon>Actinomycetota</taxon>
        <taxon>Actinomycetes</taxon>
        <taxon>Pseudonocardiales</taxon>
        <taxon>Pseudonocardiaceae</taxon>
        <taxon>Streptoalloteichus</taxon>
    </lineage>
</organism>
<dbReference type="InterPro" id="IPR050261">
    <property type="entry name" value="FrsA_esterase"/>
</dbReference>
<proteinExistence type="inferred from homology"/>
<accession>A0A1M5J2G6</accession>
<dbReference type="InterPro" id="IPR000383">
    <property type="entry name" value="Xaa-Pro-like_dom"/>
</dbReference>
<gene>
    <name evidence="5" type="ORF">SAMN05444320_10888</name>
</gene>
<dbReference type="Pfam" id="PF02129">
    <property type="entry name" value="Peptidase_S15"/>
    <property type="match status" value="1"/>
</dbReference>
<evidence type="ECO:0000313" key="6">
    <source>
        <dbReference type="Proteomes" id="UP000184501"/>
    </source>
</evidence>
<dbReference type="GO" id="GO:0008239">
    <property type="term" value="F:dipeptidyl-peptidase activity"/>
    <property type="evidence" value="ECO:0007669"/>
    <property type="project" value="InterPro"/>
</dbReference>
<dbReference type="InterPro" id="IPR005674">
    <property type="entry name" value="CocE/Ser_esterase"/>
</dbReference>
<dbReference type="AlphaFoldDB" id="A0A1M5J2G6"/>
<dbReference type="InterPro" id="IPR029058">
    <property type="entry name" value="AB_hydrolase_fold"/>
</dbReference>
<reference evidence="5 6" key="1">
    <citation type="submission" date="2016-11" db="EMBL/GenBank/DDBJ databases">
        <authorList>
            <person name="Jaros S."/>
            <person name="Januszkiewicz K."/>
            <person name="Wedrychowicz H."/>
        </authorList>
    </citation>
    <scope>NUCLEOTIDE SEQUENCE [LARGE SCALE GENOMIC DNA]</scope>
    <source>
        <strain evidence="5 6">DSM 44523</strain>
    </source>
</reference>
<name>A0A1M5J2G6_STRHI</name>
<keyword evidence="2 5" id="KW-0378">Hydrolase</keyword>
<dbReference type="Proteomes" id="UP000184501">
    <property type="component" value="Unassembled WGS sequence"/>
</dbReference>
<sequence>MRRTPLLLLAALAALLGSLLVAPAAHAAPGHTTRYETIPGEGGTPLRAFVIRPTGRGPGPHPLLVLPTSWGMNNLEYVGAAWRMAHESGYVVVSYTSRGFWDSGGEIGVAGPTDVADARRVIDWAVRNAGGDPDRVGMAGISYGAGISLLTAAADRRVRAVTAMSGWADLAASLYPNRTVGFQAVEMLMGLGHLTGRPGPELRQAEVDYRAGNFDKVLPIAPERSASTKVDQINANRPAVMIAHAWQDGIFPPSQLVDFYNRLTGPKRIMLTPGDHATPELFGAAGFPNEIWESTGRWFDHHLRGVDNGVDREKPVQLKPANGGGWRGYPSWAAATARNSTFYLTRPTTSWTSPQVTGSLAGAASTGWTHRINTGWDTAANSGTIMVSGMLQGFFNIPTGVWMPQVNRSDAAVWWGPDQESATTVNGAPRLHTTVTPSAADTTLYAYLYDVGAVGGGALITHKPFTLRGAKPDVAQTIDIDLEPVTWDVPAGHRLVLVVDTVDPRYLGTSQRGETVTFGSPAGNPSWLRVPTA</sequence>
<comment type="similarity">
    <text evidence="1">Belongs to the AB hydrolase superfamily.</text>
</comment>
<dbReference type="InterPro" id="IPR013736">
    <property type="entry name" value="Xaa-Pro_dipept_C"/>
</dbReference>
<dbReference type="EMBL" id="FQVN01000008">
    <property type="protein sequence ID" value="SHG34223.1"/>
    <property type="molecule type" value="Genomic_DNA"/>
</dbReference>
<feature type="chain" id="PRO_5012138240" evidence="3">
    <location>
        <begin position="28"/>
        <end position="533"/>
    </location>
</feature>
<keyword evidence="3" id="KW-0732">Signal</keyword>
<dbReference type="SMART" id="SM00939">
    <property type="entry name" value="PepX_C"/>
    <property type="match status" value="1"/>
</dbReference>
<dbReference type="SUPFAM" id="SSF49785">
    <property type="entry name" value="Galactose-binding domain-like"/>
    <property type="match status" value="1"/>
</dbReference>
<evidence type="ECO:0000259" key="4">
    <source>
        <dbReference type="SMART" id="SM00939"/>
    </source>
</evidence>
<dbReference type="SUPFAM" id="SSF53474">
    <property type="entry name" value="alpha/beta-Hydrolases"/>
    <property type="match status" value="1"/>
</dbReference>
<protein>
    <submittedName>
        <fullName evidence="5">Putative hydrolase, CocE/NonD family</fullName>
    </submittedName>
</protein>
<dbReference type="InterPro" id="IPR008979">
    <property type="entry name" value="Galactose-bd-like_sf"/>
</dbReference>
<dbReference type="OrthoDB" id="3276960at2"/>
<evidence type="ECO:0000256" key="1">
    <source>
        <dbReference type="ARBA" id="ARBA00008645"/>
    </source>
</evidence>
<dbReference type="STRING" id="2017.SAMN05444320_10888"/>
<dbReference type="Pfam" id="PF08530">
    <property type="entry name" value="PepX_C"/>
    <property type="match status" value="1"/>
</dbReference>
<dbReference type="NCBIfam" id="TIGR00976">
    <property type="entry name" value="CocE_NonD"/>
    <property type="match status" value="1"/>
</dbReference>
<keyword evidence="6" id="KW-1185">Reference proteome</keyword>